<evidence type="ECO:0000313" key="2">
    <source>
        <dbReference type="Proteomes" id="UP000467305"/>
    </source>
</evidence>
<gene>
    <name evidence="1" type="ORF">F7018_09205</name>
</gene>
<dbReference type="AlphaFoldDB" id="A0A7J5AN00"/>
<keyword evidence="2" id="KW-1185">Reference proteome</keyword>
<protein>
    <submittedName>
        <fullName evidence="1">Uncharacterized protein</fullName>
    </submittedName>
</protein>
<dbReference type="RefSeq" id="WP_150899773.1">
    <property type="nucleotide sequence ID" value="NZ_WAAU01000013.1"/>
</dbReference>
<comment type="caution">
    <text evidence="1">The sequence shown here is derived from an EMBL/GenBank/DDBJ whole genome shotgun (WGS) entry which is preliminary data.</text>
</comment>
<organism evidence="1 2">
    <name type="scientific">Tenacibaculum aiptasiae</name>
    <dbReference type="NCBI Taxonomy" id="426481"/>
    <lineage>
        <taxon>Bacteria</taxon>
        <taxon>Pseudomonadati</taxon>
        <taxon>Bacteroidota</taxon>
        <taxon>Flavobacteriia</taxon>
        <taxon>Flavobacteriales</taxon>
        <taxon>Flavobacteriaceae</taxon>
        <taxon>Tenacibaculum</taxon>
    </lineage>
</organism>
<reference evidence="1 2" key="1">
    <citation type="submission" date="2019-09" db="EMBL/GenBank/DDBJ databases">
        <authorList>
            <person name="Cao W.R."/>
        </authorList>
    </citation>
    <scope>NUCLEOTIDE SEQUENCE [LARGE SCALE GENOMIC DNA]</scope>
    <source>
        <strain evidence="2">a4</strain>
    </source>
</reference>
<proteinExistence type="predicted"/>
<accession>A0A7J5AN00</accession>
<dbReference type="OrthoDB" id="1190839at2"/>
<dbReference type="Proteomes" id="UP000467305">
    <property type="component" value="Unassembled WGS sequence"/>
</dbReference>
<sequence length="59" mass="6797">MLKNISKLGTPLNKKEQKTINGGFRWSQCGRRMCCARFPNGEIFKEPCYCDSWGHCTLL</sequence>
<name>A0A7J5AN00_9FLAO</name>
<dbReference type="EMBL" id="WAAU01000013">
    <property type="protein sequence ID" value="KAB1158349.1"/>
    <property type="molecule type" value="Genomic_DNA"/>
</dbReference>
<evidence type="ECO:0000313" key="1">
    <source>
        <dbReference type="EMBL" id="KAB1158349.1"/>
    </source>
</evidence>